<proteinExistence type="inferred from homology"/>
<dbReference type="InterPro" id="IPR016555">
    <property type="entry name" value="PLipase_D_euk"/>
</dbReference>
<dbReference type="PANTHER" id="PTHR18896:SF186">
    <property type="entry name" value="PHOSPHOLIPASE D"/>
    <property type="match status" value="1"/>
</dbReference>
<dbReference type="InterPro" id="IPR001736">
    <property type="entry name" value="PLipase_D/transphosphatidylase"/>
</dbReference>
<dbReference type="SUPFAM" id="SSF56024">
    <property type="entry name" value="Phospholipase D/nuclease"/>
    <property type="match status" value="2"/>
</dbReference>
<feature type="compositionally biased region" description="Basic and acidic residues" evidence="6">
    <location>
        <begin position="372"/>
        <end position="388"/>
    </location>
</feature>
<feature type="domain" description="PLD phosphodiesterase" evidence="7">
    <location>
        <begin position="211"/>
        <end position="238"/>
    </location>
</feature>
<dbReference type="EMBL" id="KQ964280">
    <property type="protein sequence ID" value="KXJ85495.1"/>
    <property type="molecule type" value="Genomic_DNA"/>
</dbReference>
<dbReference type="CDD" id="cd09141">
    <property type="entry name" value="PLDc_vPLD1_2_yPLD_like_2"/>
    <property type="match status" value="1"/>
</dbReference>
<dbReference type="InParanoid" id="A0A136IKP9"/>
<evidence type="ECO:0000256" key="4">
    <source>
        <dbReference type="ARBA" id="ARBA00023098"/>
    </source>
</evidence>
<evidence type="ECO:0000256" key="3">
    <source>
        <dbReference type="ARBA" id="ARBA00022963"/>
    </source>
</evidence>
<feature type="region of interest" description="Disordered" evidence="6">
    <location>
        <begin position="544"/>
        <end position="575"/>
    </location>
</feature>
<dbReference type="PANTHER" id="PTHR18896">
    <property type="entry name" value="PHOSPHOLIPASE D"/>
    <property type="match status" value="1"/>
</dbReference>
<dbReference type="GO" id="GO:0035556">
    <property type="term" value="P:intracellular signal transduction"/>
    <property type="evidence" value="ECO:0007669"/>
    <property type="project" value="InterPro"/>
</dbReference>
<keyword evidence="4" id="KW-0443">Lipid metabolism</keyword>
<accession>A0A136IKP9</accession>
<evidence type="ECO:0000256" key="5">
    <source>
        <dbReference type="PIRNR" id="PIRNR009376"/>
    </source>
</evidence>
<keyword evidence="2 5" id="KW-0378">Hydrolase</keyword>
<keyword evidence="3 5" id="KW-0442">Lipid degradation</keyword>
<feature type="domain" description="PLD phosphodiesterase" evidence="7">
    <location>
        <begin position="627"/>
        <end position="654"/>
    </location>
</feature>
<dbReference type="STRING" id="196109.A0A136IKP9"/>
<evidence type="ECO:0000256" key="1">
    <source>
        <dbReference type="ARBA" id="ARBA00022737"/>
    </source>
</evidence>
<name>A0A136IKP9_9PEZI</name>
<reference evidence="9" key="1">
    <citation type="submission" date="2016-02" db="EMBL/GenBank/DDBJ databases">
        <title>Draft genome sequence of Microdochium bolleyi, a fungal endophyte of beachgrass.</title>
        <authorList>
            <consortium name="DOE Joint Genome Institute"/>
            <person name="David A.S."/>
            <person name="May G."/>
            <person name="Haridas S."/>
            <person name="Lim J."/>
            <person name="Wang M."/>
            <person name="Labutti K."/>
            <person name="Lipzen A."/>
            <person name="Barry K."/>
            <person name="Grigoriev I.V."/>
        </authorList>
    </citation>
    <scope>NUCLEOTIDE SEQUENCE [LARGE SCALE GENOMIC DNA]</scope>
    <source>
        <strain evidence="9">J235TASD1</strain>
    </source>
</reference>
<dbReference type="GO" id="GO:0009395">
    <property type="term" value="P:phospholipid catabolic process"/>
    <property type="evidence" value="ECO:0007669"/>
    <property type="project" value="TreeGrafter"/>
</dbReference>
<dbReference type="GO" id="GO:0006654">
    <property type="term" value="P:phosphatidic acid biosynthetic process"/>
    <property type="evidence" value="ECO:0007669"/>
    <property type="project" value="InterPro"/>
</dbReference>
<sequence length="861" mass="97602">MSFFNKAKDRLEKGLKDGLQQAQSALNINKDPEHSHTHDGACDHHHDNYDSNHRYQSFAPQSSGDVKWYVDGASYFWAVSMAIENAKESIYILDWWLSPELYLRRPPSHNERYRLDKMLHNAAERGVDVRIIVYKEVAAALTCDSAHTKHALEALHQNIKVFRHPDHTPNSKEVISGFSGLTLKTYKPGDLAKASTNALASIYGQFGDSVLYWAHHEKLCLVDRRVAFMGGLDMCFGRWDTMSHPIADAHPGNLDNIIFPGQDFNNARAFDFEGVNNWNHQNKLDRSKNGRMGWSDITISMVGPIVTNLLEHFVDRWNFIQDEKYAKKDSGKYNKLSAEGGAVIEEHHIPRNLHEMHGRFKRFIGDDDNEEENGRQHEQQRQGDNERHETAAIQLTRSCCEWSAGHPTEHSIANAYLDAITNAKHYVYIENQFFITATSDAQKPVTNKIGLCIVNRIVKAHEAGEDFRIVVIMPAVPAFAGDLKSDGALGTRAILEFQYQSISRGGHSIIETLQQRGVQDWGRYIGFYNLRNYDRLNSSTTMQRAEQASGVSYDQARQGYDQKQDQPGAPQQGEQADAYKRYQYVATQQEDSTWDTVSSCYMQGGKDIREVPWSGSPEAELDAFISEELYIHSKVLIADDKLVICGSANLNDRSQLGNHDSEIAVIIEDPTPVDSKMAGRPYTASRFAASLRRQLYRKHLGLLPDQRWDQPTAAWTPVDANPQEYDWGSRSDQLVEDPLGGDFLRLWADTARTNTEVFSKVFHNVPNDAVRNWAQYDDFFGKHFVIPGNEYKNGEDKDPNRVLYGHVVKSEFPGGVGEVKDWLSRVRGTLVDMPLDFLVELGDDLAMEGFGLNFATKELYT</sequence>
<evidence type="ECO:0000313" key="8">
    <source>
        <dbReference type="EMBL" id="KXJ85495.1"/>
    </source>
</evidence>
<dbReference type="PROSITE" id="PS50035">
    <property type="entry name" value="PLD"/>
    <property type="match status" value="2"/>
</dbReference>
<comment type="similarity">
    <text evidence="5">Belongs to the phospholipase D family.</text>
</comment>
<evidence type="ECO:0000259" key="7">
    <source>
        <dbReference type="PROSITE" id="PS50035"/>
    </source>
</evidence>
<dbReference type="PIRSF" id="PIRSF009376">
    <property type="entry name" value="Phospholipase_D_euk"/>
    <property type="match status" value="1"/>
</dbReference>
<evidence type="ECO:0000256" key="6">
    <source>
        <dbReference type="SAM" id="MobiDB-lite"/>
    </source>
</evidence>
<feature type="region of interest" description="Disordered" evidence="6">
    <location>
        <begin position="365"/>
        <end position="388"/>
    </location>
</feature>
<dbReference type="InterPro" id="IPR015679">
    <property type="entry name" value="PLipase_D_fam"/>
</dbReference>
<dbReference type="InterPro" id="IPR025202">
    <property type="entry name" value="PLD-like_dom"/>
</dbReference>
<organism evidence="8 9">
    <name type="scientific">Microdochium bolleyi</name>
    <dbReference type="NCBI Taxonomy" id="196109"/>
    <lineage>
        <taxon>Eukaryota</taxon>
        <taxon>Fungi</taxon>
        <taxon>Dikarya</taxon>
        <taxon>Ascomycota</taxon>
        <taxon>Pezizomycotina</taxon>
        <taxon>Sordariomycetes</taxon>
        <taxon>Xylariomycetidae</taxon>
        <taxon>Xylariales</taxon>
        <taxon>Microdochiaceae</taxon>
        <taxon>Microdochium</taxon>
    </lineage>
</organism>
<dbReference type="AlphaFoldDB" id="A0A136IKP9"/>
<dbReference type="FunFam" id="3.30.870.10:FF:000032">
    <property type="entry name" value="Phospholipase"/>
    <property type="match status" value="1"/>
</dbReference>
<gene>
    <name evidence="8" type="ORF">Micbo1qcDRAFT_48532</name>
</gene>
<evidence type="ECO:0000256" key="2">
    <source>
        <dbReference type="ARBA" id="ARBA00022801"/>
    </source>
</evidence>
<dbReference type="GO" id="GO:0004630">
    <property type="term" value="F:phospholipase D activity"/>
    <property type="evidence" value="ECO:0007669"/>
    <property type="project" value="UniProtKB-UniRule"/>
</dbReference>
<dbReference type="Gene3D" id="3.30.870.10">
    <property type="entry name" value="Endonuclease Chain A"/>
    <property type="match status" value="2"/>
</dbReference>
<dbReference type="SMART" id="SM00155">
    <property type="entry name" value="PLDc"/>
    <property type="match status" value="2"/>
</dbReference>
<keyword evidence="1" id="KW-0677">Repeat</keyword>
<dbReference type="Pfam" id="PF13091">
    <property type="entry name" value="PLDc_2"/>
    <property type="match status" value="1"/>
</dbReference>
<dbReference type="CDD" id="cd09138">
    <property type="entry name" value="PLDc_vPLD1_2_yPLD_like_1"/>
    <property type="match status" value="1"/>
</dbReference>
<dbReference type="Proteomes" id="UP000070501">
    <property type="component" value="Unassembled WGS sequence"/>
</dbReference>
<dbReference type="EC" id="3.1.4.4" evidence="5"/>
<keyword evidence="9" id="KW-1185">Reference proteome</keyword>
<evidence type="ECO:0000313" key="9">
    <source>
        <dbReference type="Proteomes" id="UP000070501"/>
    </source>
</evidence>
<dbReference type="OrthoDB" id="14911at2759"/>
<comment type="catalytic activity">
    <reaction evidence="5">
        <text>a 1,2-diacyl-sn-glycero-3-phosphocholine + H2O = a 1,2-diacyl-sn-glycero-3-phosphate + choline + H(+)</text>
        <dbReference type="Rhea" id="RHEA:14445"/>
        <dbReference type="ChEBI" id="CHEBI:15354"/>
        <dbReference type="ChEBI" id="CHEBI:15377"/>
        <dbReference type="ChEBI" id="CHEBI:15378"/>
        <dbReference type="ChEBI" id="CHEBI:57643"/>
        <dbReference type="ChEBI" id="CHEBI:58608"/>
        <dbReference type="EC" id="3.1.4.4"/>
    </reaction>
</comment>
<protein>
    <recommendedName>
        <fullName evidence="5">Phospholipase</fullName>
        <ecNumber evidence="5">3.1.4.4</ecNumber>
    </recommendedName>
</protein>